<dbReference type="PANTHER" id="PTHR33048">
    <property type="entry name" value="PTH11-LIKE INTEGRAL MEMBRANE PROTEIN (AFU_ORTHOLOGUE AFUA_5G11245)"/>
    <property type="match status" value="1"/>
</dbReference>
<comment type="caution">
    <text evidence="8">The sequence shown here is derived from an EMBL/GenBank/DDBJ whole genome shotgun (WGS) entry which is preliminary data.</text>
</comment>
<keyword evidence="3 6" id="KW-1133">Transmembrane helix</keyword>
<evidence type="ECO:0000256" key="5">
    <source>
        <dbReference type="ARBA" id="ARBA00038359"/>
    </source>
</evidence>
<organism evidence="8 9">
    <name type="scientific">Bionectria ochroleuca</name>
    <name type="common">Gliocladium roseum</name>
    <dbReference type="NCBI Taxonomy" id="29856"/>
    <lineage>
        <taxon>Eukaryota</taxon>
        <taxon>Fungi</taxon>
        <taxon>Dikarya</taxon>
        <taxon>Ascomycota</taxon>
        <taxon>Pezizomycotina</taxon>
        <taxon>Sordariomycetes</taxon>
        <taxon>Hypocreomycetidae</taxon>
        <taxon>Hypocreales</taxon>
        <taxon>Bionectriaceae</taxon>
        <taxon>Clonostachys</taxon>
    </lineage>
</organism>
<keyword evidence="4 6" id="KW-0472">Membrane</keyword>
<evidence type="ECO:0000256" key="3">
    <source>
        <dbReference type="ARBA" id="ARBA00022989"/>
    </source>
</evidence>
<feature type="transmembrane region" description="Helical" evidence="6">
    <location>
        <begin position="179"/>
        <end position="202"/>
    </location>
</feature>
<comment type="similarity">
    <text evidence="5">Belongs to the SAT4 family.</text>
</comment>
<dbReference type="Proteomes" id="UP000766486">
    <property type="component" value="Unassembled WGS sequence"/>
</dbReference>
<accession>A0ABY6UGW2</accession>
<dbReference type="InterPro" id="IPR052337">
    <property type="entry name" value="SAT4-like"/>
</dbReference>
<evidence type="ECO:0000313" key="9">
    <source>
        <dbReference type="Proteomes" id="UP000766486"/>
    </source>
</evidence>
<feature type="transmembrane region" description="Helical" evidence="6">
    <location>
        <begin position="126"/>
        <end position="148"/>
    </location>
</feature>
<evidence type="ECO:0000259" key="7">
    <source>
        <dbReference type="Pfam" id="PF20684"/>
    </source>
</evidence>
<gene>
    <name evidence="8" type="ORF">CLO192961_LOCUS259034</name>
</gene>
<proteinExistence type="inferred from homology"/>
<evidence type="ECO:0000256" key="1">
    <source>
        <dbReference type="ARBA" id="ARBA00004141"/>
    </source>
</evidence>
<name>A0ABY6UGW2_BIOOC</name>
<feature type="domain" description="Rhodopsin" evidence="7">
    <location>
        <begin position="31"/>
        <end position="278"/>
    </location>
</feature>
<keyword evidence="9" id="KW-1185">Reference proteome</keyword>
<reference evidence="8 9" key="1">
    <citation type="submission" date="2019-06" db="EMBL/GenBank/DDBJ databases">
        <authorList>
            <person name="Broberg M."/>
        </authorList>
    </citation>
    <scope>NUCLEOTIDE SEQUENCE [LARGE SCALE GENOMIC DNA]</scope>
</reference>
<comment type="subcellular location">
    <subcellularLocation>
        <location evidence="1">Membrane</location>
        <topology evidence="1">Multi-pass membrane protein</topology>
    </subcellularLocation>
</comment>
<dbReference type="Pfam" id="PF20684">
    <property type="entry name" value="Fung_rhodopsin"/>
    <property type="match status" value="1"/>
</dbReference>
<sequence>MDRMNLSDNRGPTIVAVGYSTWAVAIATLVLRLASRKVRGVKLGIEDWLILASIPFSLVHLVFFASYGVHNGFGKHVLANKIDSVRNCAFALFMGEICYIWTLGLVKLSILAFYWRTFGIEKSIRIPIIGIGIVTIIWAVGAFLTSMFRCRPVRANWEQYNLVHPMPKTEYVCDVERFALYYGSGIPSIVTDFAVVVLPTPYIWKLQLPKSQKIAISCILLVGLFVTAVSIVRLKMLLVIQSKNLDVTWNAVDAIIWQLIEPNVSIICACVVFIKPILGKLGEAVNLSKLSLITSFVSSNRSKGQSTASAGSANRWYSSGQDTENINISMNDHRPATYMADENIMPYRAEPVYNRSSVELQSLAAKPKQFPG</sequence>
<feature type="transmembrane region" description="Helical" evidence="6">
    <location>
        <begin position="47"/>
        <end position="69"/>
    </location>
</feature>
<evidence type="ECO:0000256" key="4">
    <source>
        <dbReference type="ARBA" id="ARBA00023136"/>
    </source>
</evidence>
<dbReference type="PANTHER" id="PTHR33048:SF47">
    <property type="entry name" value="INTEGRAL MEMBRANE PROTEIN-RELATED"/>
    <property type="match status" value="1"/>
</dbReference>
<evidence type="ECO:0000313" key="8">
    <source>
        <dbReference type="EMBL" id="VUC29479.1"/>
    </source>
</evidence>
<protein>
    <recommendedName>
        <fullName evidence="7">Rhodopsin domain-containing protein</fullName>
    </recommendedName>
</protein>
<dbReference type="InterPro" id="IPR049326">
    <property type="entry name" value="Rhodopsin_dom_fungi"/>
</dbReference>
<keyword evidence="2 6" id="KW-0812">Transmembrane</keyword>
<feature type="transmembrane region" description="Helical" evidence="6">
    <location>
        <begin position="214"/>
        <end position="234"/>
    </location>
</feature>
<feature type="transmembrane region" description="Helical" evidence="6">
    <location>
        <begin position="12"/>
        <end position="35"/>
    </location>
</feature>
<feature type="transmembrane region" description="Helical" evidence="6">
    <location>
        <begin position="89"/>
        <end position="114"/>
    </location>
</feature>
<evidence type="ECO:0000256" key="6">
    <source>
        <dbReference type="SAM" id="Phobius"/>
    </source>
</evidence>
<evidence type="ECO:0000256" key="2">
    <source>
        <dbReference type="ARBA" id="ARBA00022692"/>
    </source>
</evidence>
<dbReference type="EMBL" id="CABFNS010000800">
    <property type="protein sequence ID" value="VUC29479.1"/>
    <property type="molecule type" value="Genomic_DNA"/>
</dbReference>